<proteinExistence type="predicted"/>
<dbReference type="Pfam" id="PF13683">
    <property type="entry name" value="rve_3"/>
    <property type="match status" value="1"/>
</dbReference>
<evidence type="ECO:0000313" key="3">
    <source>
        <dbReference type="Proteomes" id="UP000639004"/>
    </source>
</evidence>
<comment type="caution">
    <text evidence="2">The sequence shown here is derived from an EMBL/GenBank/DDBJ whole genome shotgun (WGS) entry which is preliminary data.</text>
</comment>
<dbReference type="EMBL" id="JAEHSL010000014">
    <property type="protein sequence ID" value="MBI6182061.1"/>
    <property type="molecule type" value="Genomic_DNA"/>
</dbReference>
<name>A0ABS0TUL8_SERPR</name>
<evidence type="ECO:0000259" key="1">
    <source>
        <dbReference type="Pfam" id="PF13683"/>
    </source>
</evidence>
<protein>
    <submittedName>
        <fullName evidence="2">Transposase</fullName>
    </submittedName>
</protein>
<dbReference type="Proteomes" id="UP000639004">
    <property type="component" value="Unassembled WGS sequence"/>
</dbReference>
<organism evidence="2 3">
    <name type="scientific">Serratia proteamaculans</name>
    <dbReference type="NCBI Taxonomy" id="28151"/>
    <lineage>
        <taxon>Bacteria</taxon>
        <taxon>Pseudomonadati</taxon>
        <taxon>Pseudomonadota</taxon>
        <taxon>Gammaproteobacteria</taxon>
        <taxon>Enterobacterales</taxon>
        <taxon>Yersiniaceae</taxon>
        <taxon>Serratia</taxon>
    </lineage>
</organism>
<reference evidence="2 3" key="1">
    <citation type="submission" date="2020-12" db="EMBL/GenBank/DDBJ databases">
        <title>Enhanced detection system for hospital associated transmission using whole genome sequencing surveillance.</title>
        <authorList>
            <person name="Harrison L.H."/>
            <person name="Van Tyne D."/>
            <person name="Marsh J.W."/>
            <person name="Griffith M.P."/>
            <person name="Snyder D.J."/>
            <person name="Cooper V.S."/>
            <person name="Mustapha M."/>
        </authorList>
    </citation>
    <scope>NUCLEOTIDE SEQUENCE [LARGE SCALE GENOMIC DNA]</scope>
    <source>
        <strain evidence="2 3">SER00238</strain>
    </source>
</reference>
<keyword evidence="3" id="KW-1185">Reference proteome</keyword>
<accession>A0ABS0TUL8</accession>
<sequence length="47" mass="5578">MPIWNLAKTGKSTQNAFVECLNRNYRTEILHYYLFITLSAVREITEE</sequence>
<dbReference type="InterPro" id="IPR001584">
    <property type="entry name" value="Integrase_cat-core"/>
</dbReference>
<feature type="domain" description="Integrase catalytic" evidence="1">
    <location>
        <begin position="4"/>
        <end position="47"/>
    </location>
</feature>
<gene>
    <name evidence="2" type="ORF">JEQ07_16865</name>
</gene>
<evidence type="ECO:0000313" key="2">
    <source>
        <dbReference type="EMBL" id="MBI6182061.1"/>
    </source>
</evidence>